<dbReference type="RefSeq" id="WP_152279726.1">
    <property type="nucleotide sequence ID" value="NZ_WFKK01000012.1"/>
</dbReference>
<dbReference type="AlphaFoldDB" id="A0A6L4WU30"/>
<reference evidence="1 2" key="1">
    <citation type="submission" date="2019-10" db="EMBL/GenBank/DDBJ databases">
        <title>Poseidonibacter ostreae sp. nov., isolated from the gut of the Ostrea denselamellosa.</title>
        <authorList>
            <person name="Choi A."/>
        </authorList>
    </citation>
    <scope>NUCLEOTIDE SEQUENCE [LARGE SCALE GENOMIC DNA]</scope>
    <source>
        <strain evidence="1 2">SJOD-M-33</strain>
    </source>
</reference>
<organism evidence="1 2">
    <name type="scientific">Poseidonibacter ostreae</name>
    <dbReference type="NCBI Taxonomy" id="2654171"/>
    <lineage>
        <taxon>Bacteria</taxon>
        <taxon>Pseudomonadati</taxon>
        <taxon>Campylobacterota</taxon>
        <taxon>Epsilonproteobacteria</taxon>
        <taxon>Campylobacterales</taxon>
        <taxon>Arcobacteraceae</taxon>
        <taxon>Poseidonibacter</taxon>
    </lineage>
</organism>
<comment type="caution">
    <text evidence="1">The sequence shown here is derived from an EMBL/GenBank/DDBJ whole genome shotgun (WGS) entry which is preliminary data.</text>
</comment>
<accession>A0A6L4WU30</accession>
<dbReference type="Proteomes" id="UP000472839">
    <property type="component" value="Unassembled WGS sequence"/>
</dbReference>
<name>A0A6L4WU30_9BACT</name>
<protein>
    <submittedName>
        <fullName evidence="1">Prepilin-type N-terminal cleavage/methylation domain-containing protein</fullName>
    </submittedName>
</protein>
<dbReference type="InterPro" id="IPR012902">
    <property type="entry name" value="N_methyl_site"/>
</dbReference>
<evidence type="ECO:0000313" key="1">
    <source>
        <dbReference type="EMBL" id="KAB7889562.1"/>
    </source>
</evidence>
<evidence type="ECO:0000313" key="2">
    <source>
        <dbReference type="Proteomes" id="UP000472839"/>
    </source>
</evidence>
<proteinExistence type="predicted"/>
<dbReference type="Gene3D" id="3.30.700.10">
    <property type="entry name" value="Glycoprotein, Type 4 Pilin"/>
    <property type="match status" value="1"/>
</dbReference>
<dbReference type="NCBIfam" id="TIGR02532">
    <property type="entry name" value="IV_pilin_GFxxxE"/>
    <property type="match status" value="1"/>
</dbReference>
<sequence>MKKGFTIFELLAVMFIISTLAGLSISVLADTSARDFKDLKQSIKRVQSFSNQYHAEHNTYEGMSYNSLSEDITVTVVHAESVGFCVEATDGEKTIHFNSTKIVNGKQVLEGNCSDLTQIKIREKQEKQKEDNFIEFDFSS</sequence>
<dbReference type="InterPro" id="IPR045584">
    <property type="entry name" value="Pilin-like"/>
</dbReference>
<gene>
    <name evidence="1" type="ORF">GBG19_05765</name>
</gene>
<dbReference type="EMBL" id="WFKK01000012">
    <property type="protein sequence ID" value="KAB7889562.1"/>
    <property type="molecule type" value="Genomic_DNA"/>
</dbReference>
<dbReference type="SUPFAM" id="SSF54523">
    <property type="entry name" value="Pili subunits"/>
    <property type="match status" value="1"/>
</dbReference>